<feature type="repeat" description="ANK" evidence="3">
    <location>
        <begin position="657"/>
        <end position="691"/>
    </location>
</feature>
<dbReference type="EMBL" id="JAOAOG010000090">
    <property type="protein sequence ID" value="KAJ6249847.1"/>
    <property type="molecule type" value="Genomic_DNA"/>
</dbReference>
<dbReference type="CDD" id="cd18186">
    <property type="entry name" value="BTB_POZ_ZBTB_KLHL-like"/>
    <property type="match status" value="1"/>
</dbReference>
<dbReference type="Gene3D" id="3.30.710.10">
    <property type="entry name" value="Potassium Channel Kv1.1, Chain A"/>
    <property type="match status" value="1"/>
</dbReference>
<evidence type="ECO:0000313" key="5">
    <source>
        <dbReference type="EMBL" id="KAJ6249847.1"/>
    </source>
</evidence>
<protein>
    <submittedName>
        <fullName evidence="5">Ankyrin repeat-containing protein</fullName>
    </submittedName>
</protein>
<keyword evidence="6" id="KW-1185">Reference proteome</keyword>
<feature type="domain" description="BTB" evidence="4">
    <location>
        <begin position="1090"/>
        <end position="1161"/>
    </location>
</feature>
<evidence type="ECO:0000313" key="6">
    <source>
        <dbReference type="Proteomes" id="UP001150062"/>
    </source>
</evidence>
<dbReference type="PROSITE" id="PS50088">
    <property type="entry name" value="ANK_REPEAT"/>
    <property type="match status" value="3"/>
</dbReference>
<comment type="caution">
    <text evidence="5">The sequence shown here is derived from an EMBL/GenBank/DDBJ whole genome shotgun (WGS) entry which is preliminary data.</text>
</comment>
<dbReference type="PANTHER" id="PTHR24198">
    <property type="entry name" value="ANKYRIN REPEAT AND PROTEIN KINASE DOMAIN-CONTAINING PROTEIN"/>
    <property type="match status" value="1"/>
</dbReference>
<dbReference type="Pfam" id="PF12796">
    <property type="entry name" value="Ank_2"/>
    <property type="match status" value="3"/>
</dbReference>
<accession>A0ABQ8YZ13</accession>
<dbReference type="SUPFAM" id="SSF48403">
    <property type="entry name" value="Ankyrin repeat"/>
    <property type="match status" value="4"/>
</dbReference>
<sequence>MIESFNNYPFVLDDNQKHPKCDFCENNKPDALCYCENLNKLFCARCYYLQEKHKNQRQWFFNLINNEFTHNIMDTNTKTNTKTKTKTKKKSGINLICLCRMTAKLLKLCIEQGGDLRQKDRYGHTPFLEICQRKPKKDLLKLCLVNGCNFNQTNSLGINPFHTICLKSEGDLELIDYCMRNAKGRKRQKARITKSKTDGKNILHFLSEKPITDFTFGYLEFFVKKNPKLDFNCREHNKKDTPFHYLCKNAQVNLRLVKFFFKNGSNANLQNIDKQSPFHIFCLHQHKNQQLFKIIKLFVEQGADMNLKDQSNRTPFYNLCSEYCKNPIDVLPFCLKKGANPTIKSKSYSTPFSQYCSAYYSHNLDPQIIMLFLESKAQLSTICYNSYVNDTAFHKICNQKNITLQLIDTCLKKGGKLDQKNNNKKTPFYHLCRHTCDYEIIKLCLNKSGRKKSGKAKFRGTTMLNQKHEDKETAFHLLCLHPNLDVKLLKLCFKYTKPNVLNWKGGYDETTPFYNLCSKNHSNFDLIKFCIDHNANPIITTKDNLTPFSNILKNTTNKKIIELLLTKVDDNNIINLRFKRIYNSGHNTLFFVFCESRQANLKSLKIFLQKGGRIPGYLGKGNSFFSFICSQKNPNFKFVQQIVENFELKDLNVGNPENKTALHMVVQANNVTVEVLQSFLDKGFDLHSKCADGRQPFHFYCARQILEKQILKFFVNNGCDLNNSNLQKKTPFFVICERPNPNFQIIKYCLKNGADPNKLSQSLHIAQYTPFSIICKNQNQLTPELFDLFMEHGYKINALNPNHENCFHCYCSCKSASLEIIKLFIKYKINVNQFNGNGNTPLMILSRSLKVEDLKLIQFLLDNGARQFINHADQYGETAFHKFCARNHNVDVYKFFLENGADCNLLTCFGQAVFYQVSHKITNIDTKNGTTPYDVLYRNSKKISPKFSTQIKNLASINFNCIIEDFENFFKRKEFMDYEIKGIKAHSTFLEWRTKKKIQELSQIFEKYPKETINEFIKFIYTDSNIFLKQHQMNNQYSEKNDTNNIEEDDDDDEHKFKKLCKELDISLNFKTNNTLKNSIQELFLDEKSKDFTIVINGSKTNEKIKVHKFILQCRSELFRGMFLTIEDPDIDSINEYSGMSFESFQIFVKYLYTEKIGKKVLLNSKIKSELSDCADYYQINPNSNFNWYLDYY</sequence>
<dbReference type="InterPro" id="IPR000210">
    <property type="entry name" value="BTB/POZ_dom"/>
</dbReference>
<keyword evidence="1" id="KW-0677">Repeat</keyword>
<evidence type="ECO:0000256" key="3">
    <source>
        <dbReference type="PROSITE-ProRule" id="PRU00023"/>
    </source>
</evidence>
<evidence type="ECO:0000259" key="4">
    <source>
        <dbReference type="PROSITE" id="PS50097"/>
    </source>
</evidence>
<dbReference type="Proteomes" id="UP001150062">
    <property type="component" value="Unassembled WGS sequence"/>
</dbReference>
<dbReference type="Pfam" id="PF00651">
    <property type="entry name" value="BTB"/>
    <property type="match status" value="1"/>
</dbReference>
<dbReference type="Pfam" id="PF00023">
    <property type="entry name" value="Ank"/>
    <property type="match status" value="1"/>
</dbReference>
<proteinExistence type="predicted"/>
<dbReference type="SUPFAM" id="SSF54695">
    <property type="entry name" value="POZ domain"/>
    <property type="match status" value="1"/>
</dbReference>
<dbReference type="SMART" id="SM00225">
    <property type="entry name" value="BTB"/>
    <property type="match status" value="1"/>
</dbReference>
<dbReference type="Gene3D" id="1.25.40.20">
    <property type="entry name" value="Ankyrin repeat-containing domain"/>
    <property type="match status" value="4"/>
</dbReference>
<name>A0ABQ8YZ13_9EUKA</name>
<dbReference type="InterPro" id="IPR002110">
    <property type="entry name" value="Ankyrin_rpt"/>
</dbReference>
<gene>
    <name evidence="5" type="ORF">M0813_16527</name>
</gene>
<dbReference type="InterPro" id="IPR011333">
    <property type="entry name" value="SKP1/BTB/POZ_sf"/>
</dbReference>
<dbReference type="PANTHER" id="PTHR24198:SF165">
    <property type="entry name" value="ANKYRIN REPEAT-CONTAINING PROTEIN-RELATED"/>
    <property type="match status" value="1"/>
</dbReference>
<evidence type="ECO:0000256" key="1">
    <source>
        <dbReference type="ARBA" id="ARBA00022737"/>
    </source>
</evidence>
<dbReference type="SMART" id="SM00248">
    <property type="entry name" value="ANK"/>
    <property type="match status" value="18"/>
</dbReference>
<keyword evidence="2 3" id="KW-0040">ANK repeat</keyword>
<feature type="repeat" description="ANK" evidence="3">
    <location>
        <begin position="238"/>
        <end position="272"/>
    </location>
</feature>
<dbReference type="InterPro" id="IPR036770">
    <property type="entry name" value="Ankyrin_rpt-contain_sf"/>
</dbReference>
<organism evidence="5 6">
    <name type="scientific">Anaeramoeba flamelloides</name>
    <dbReference type="NCBI Taxonomy" id="1746091"/>
    <lineage>
        <taxon>Eukaryota</taxon>
        <taxon>Metamonada</taxon>
        <taxon>Anaeramoebidae</taxon>
        <taxon>Anaeramoeba</taxon>
    </lineage>
</organism>
<feature type="repeat" description="ANK" evidence="3">
    <location>
        <begin position="273"/>
        <end position="310"/>
    </location>
</feature>
<reference evidence="5" key="1">
    <citation type="submission" date="2022-08" db="EMBL/GenBank/DDBJ databases">
        <title>Novel sulfate-reducing endosymbionts in the free-living metamonad Anaeramoeba.</title>
        <authorList>
            <person name="Jerlstrom-Hultqvist J."/>
            <person name="Cepicka I."/>
            <person name="Gallot-Lavallee L."/>
            <person name="Salas-Leiva D."/>
            <person name="Curtis B.A."/>
            <person name="Zahonova K."/>
            <person name="Pipaliya S."/>
            <person name="Dacks J."/>
            <person name="Roger A.J."/>
        </authorList>
    </citation>
    <scope>NUCLEOTIDE SEQUENCE</scope>
    <source>
        <strain evidence="5">Schooner1</strain>
    </source>
</reference>
<dbReference type="PROSITE" id="PS50097">
    <property type="entry name" value="BTB"/>
    <property type="match status" value="1"/>
</dbReference>
<evidence type="ECO:0000256" key="2">
    <source>
        <dbReference type="ARBA" id="ARBA00023043"/>
    </source>
</evidence>